<accession>A0AA38TKP4</accession>
<comment type="caution">
    <text evidence="2">The sequence shown here is derived from an EMBL/GenBank/DDBJ whole genome shotgun (WGS) entry which is preliminary data.</text>
</comment>
<dbReference type="EMBL" id="JARYMX010000002">
    <property type="protein sequence ID" value="KAJ9562710.1"/>
    <property type="molecule type" value="Genomic_DNA"/>
</dbReference>
<feature type="region of interest" description="Disordered" evidence="1">
    <location>
        <begin position="43"/>
        <end position="95"/>
    </location>
</feature>
<organism evidence="2 3">
    <name type="scientific">Centaurea solstitialis</name>
    <name type="common">yellow star-thistle</name>
    <dbReference type="NCBI Taxonomy" id="347529"/>
    <lineage>
        <taxon>Eukaryota</taxon>
        <taxon>Viridiplantae</taxon>
        <taxon>Streptophyta</taxon>
        <taxon>Embryophyta</taxon>
        <taxon>Tracheophyta</taxon>
        <taxon>Spermatophyta</taxon>
        <taxon>Magnoliopsida</taxon>
        <taxon>eudicotyledons</taxon>
        <taxon>Gunneridae</taxon>
        <taxon>Pentapetalae</taxon>
        <taxon>asterids</taxon>
        <taxon>campanulids</taxon>
        <taxon>Asterales</taxon>
        <taxon>Asteraceae</taxon>
        <taxon>Carduoideae</taxon>
        <taxon>Cardueae</taxon>
        <taxon>Centaureinae</taxon>
        <taxon>Centaurea</taxon>
    </lineage>
</organism>
<evidence type="ECO:0000313" key="2">
    <source>
        <dbReference type="EMBL" id="KAJ9562710.1"/>
    </source>
</evidence>
<gene>
    <name evidence="2" type="ORF">OSB04_007870</name>
</gene>
<reference evidence="2" key="1">
    <citation type="submission" date="2023-03" db="EMBL/GenBank/DDBJ databases">
        <title>Chromosome-scale reference genome and RAD-based genetic map of yellow starthistle (Centaurea solstitialis) reveal putative structural variation and QTLs associated with invader traits.</title>
        <authorList>
            <person name="Reatini B."/>
            <person name="Cang F.A."/>
            <person name="Jiang Q."/>
            <person name="Mckibben M.T.W."/>
            <person name="Barker M.S."/>
            <person name="Rieseberg L.H."/>
            <person name="Dlugosch K.M."/>
        </authorList>
    </citation>
    <scope>NUCLEOTIDE SEQUENCE</scope>
    <source>
        <strain evidence="2">CAN-66</strain>
        <tissue evidence="2">Leaf</tissue>
    </source>
</reference>
<keyword evidence="3" id="KW-1185">Reference proteome</keyword>
<proteinExistence type="predicted"/>
<feature type="compositionally biased region" description="Basic and acidic residues" evidence="1">
    <location>
        <begin position="52"/>
        <end position="71"/>
    </location>
</feature>
<name>A0AA38TKP4_9ASTR</name>
<dbReference type="Proteomes" id="UP001172457">
    <property type="component" value="Chromosome 2"/>
</dbReference>
<sequence>MVKARKCLAKGCTSYLAYVIDTKLGKKEITDVDVVREFPDVFPEDLPGLPPERQDLEAVERKSTKKGEKTGKMHKVNTVATWRSRDSQSGAARFD</sequence>
<evidence type="ECO:0000313" key="3">
    <source>
        <dbReference type="Proteomes" id="UP001172457"/>
    </source>
</evidence>
<dbReference type="AlphaFoldDB" id="A0AA38TKP4"/>
<protein>
    <submittedName>
        <fullName evidence="2">Uncharacterized protein</fullName>
    </submittedName>
</protein>
<evidence type="ECO:0000256" key="1">
    <source>
        <dbReference type="SAM" id="MobiDB-lite"/>
    </source>
</evidence>